<name>A0ABQ2EXH7_9DEIO</name>
<dbReference type="EMBL" id="BMPP01000009">
    <property type="protein sequence ID" value="GGK29735.1"/>
    <property type="molecule type" value="Genomic_DNA"/>
</dbReference>
<feature type="region of interest" description="Disordered" evidence="1">
    <location>
        <begin position="29"/>
        <end position="66"/>
    </location>
</feature>
<evidence type="ECO:0000313" key="3">
    <source>
        <dbReference type="Proteomes" id="UP000647587"/>
    </source>
</evidence>
<proteinExistence type="predicted"/>
<gene>
    <name evidence="2" type="ORF">GCM10008955_24450</name>
</gene>
<keyword evidence="3" id="KW-1185">Reference proteome</keyword>
<feature type="compositionally biased region" description="Basic residues" evidence="1">
    <location>
        <begin position="57"/>
        <end position="66"/>
    </location>
</feature>
<dbReference type="Proteomes" id="UP000647587">
    <property type="component" value="Unassembled WGS sequence"/>
</dbReference>
<accession>A0ABQ2EXH7</accession>
<reference evidence="3" key="1">
    <citation type="journal article" date="2019" name="Int. J. Syst. Evol. Microbiol.">
        <title>The Global Catalogue of Microorganisms (GCM) 10K type strain sequencing project: providing services to taxonomists for standard genome sequencing and annotation.</title>
        <authorList>
            <consortium name="The Broad Institute Genomics Platform"/>
            <consortium name="The Broad Institute Genome Sequencing Center for Infectious Disease"/>
            <person name="Wu L."/>
            <person name="Ma J."/>
        </authorList>
    </citation>
    <scope>NUCLEOTIDE SEQUENCE [LARGE SCALE GENOMIC DNA]</scope>
    <source>
        <strain evidence="3">JCM 30331</strain>
    </source>
</reference>
<comment type="caution">
    <text evidence="2">The sequence shown here is derived from an EMBL/GenBank/DDBJ whole genome shotgun (WGS) entry which is preliminary data.</text>
</comment>
<evidence type="ECO:0000256" key="1">
    <source>
        <dbReference type="SAM" id="MobiDB-lite"/>
    </source>
</evidence>
<protein>
    <submittedName>
        <fullName evidence="2">Uncharacterized protein</fullName>
    </submittedName>
</protein>
<evidence type="ECO:0000313" key="2">
    <source>
        <dbReference type="EMBL" id="GGK29735.1"/>
    </source>
</evidence>
<organism evidence="2 3">
    <name type="scientific">Deinococcus malanensis</name>
    <dbReference type="NCBI Taxonomy" id="1706855"/>
    <lineage>
        <taxon>Bacteria</taxon>
        <taxon>Thermotogati</taxon>
        <taxon>Deinococcota</taxon>
        <taxon>Deinococci</taxon>
        <taxon>Deinococcales</taxon>
        <taxon>Deinococcaceae</taxon>
        <taxon>Deinococcus</taxon>
    </lineage>
</organism>
<sequence>MTASASPVVDSVTAGSAFVGESAVSPGAIDSSKAAVSDATRVNARTTGRDEGAISMKSRRSPVTRA</sequence>